<keyword evidence="5 7" id="KW-1133">Transmembrane helix</keyword>
<organism evidence="8 9">
    <name type="scientific">Hallella mizrahii</name>
    <dbReference type="NCBI Taxonomy" id="2606637"/>
    <lineage>
        <taxon>Bacteria</taxon>
        <taxon>Pseudomonadati</taxon>
        <taxon>Bacteroidota</taxon>
        <taxon>Bacteroidia</taxon>
        <taxon>Bacteroidales</taxon>
        <taxon>Prevotellaceae</taxon>
        <taxon>Hallella</taxon>
    </lineage>
</organism>
<feature type="transmembrane region" description="Helical" evidence="7">
    <location>
        <begin position="370"/>
        <end position="388"/>
    </location>
</feature>
<keyword evidence="3" id="KW-1003">Cell membrane</keyword>
<dbReference type="RefSeq" id="WP_154534133.1">
    <property type="nucleotide sequence ID" value="NZ_VUNG01000016.1"/>
</dbReference>
<dbReference type="GO" id="GO:0015297">
    <property type="term" value="F:antiporter activity"/>
    <property type="evidence" value="ECO:0007669"/>
    <property type="project" value="InterPro"/>
</dbReference>
<dbReference type="GO" id="GO:0042910">
    <property type="term" value="F:xenobiotic transmembrane transporter activity"/>
    <property type="evidence" value="ECO:0007669"/>
    <property type="project" value="InterPro"/>
</dbReference>
<feature type="transmembrane region" description="Helical" evidence="7">
    <location>
        <begin position="176"/>
        <end position="197"/>
    </location>
</feature>
<gene>
    <name evidence="8" type="ORF">FYJ73_07660</name>
</gene>
<dbReference type="PANTHER" id="PTHR43549:SF3">
    <property type="entry name" value="MULTIDRUG RESISTANCE PROTEIN YPNP-RELATED"/>
    <property type="match status" value="1"/>
</dbReference>
<feature type="transmembrane region" description="Helical" evidence="7">
    <location>
        <begin position="321"/>
        <end position="341"/>
    </location>
</feature>
<feature type="transmembrane region" description="Helical" evidence="7">
    <location>
        <begin position="143"/>
        <end position="164"/>
    </location>
</feature>
<evidence type="ECO:0000256" key="4">
    <source>
        <dbReference type="ARBA" id="ARBA00022692"/>
    </source>
</evidence>
<comment type="subcellular location">
    <subcellularLocation>
        <location evidence="1">Cell membrane</location>
        <topology evidence="1">Multi-pass membrane protein</topology>
    </subcellularLocation>
</comment>
<keyword evidence="9" id="KW-1185">Reference proteome</keyword>
<proteinExistence type="predicted"/>
<dbReference type="InterPro" id="IPR002528">
    <property type="entry name" value="MATE_fam"/>
</dbReference>
<name>A0A7K0KF28_9BACT</name>
<evidence type="ECO:0000256" key="2">
    <source>
        <dbReference type="ARBA" id="ARBA00022448"/>
    </source>
</evidence>
<evidence type="ECO:0000313" key="9">
    <source>
        <dbReference type="Proteomes" id="UP000438914"/>
    </source>
</evidence>
<dbReference type="NCBIfam" id="TIGR00797">
    <property type="entry name" value="matE"/>
    <property type="match status" value="1"/>
</dbReference>
<keyword evidence="4 7" id="KW-0812">Transmembrane</keyword>
<feature type="transmembrane region" description="Helical" evidence="7">
    <location>
        <begin position="395"/>
        <end position="413"/>
    </location>
</feature>
<dbReference type="InterPro" id="IPR048279">
    <property type="entry name" value="MdtK-like"/>
</dbReference>
<dbReference type="InterPro" id="IPR052031">
    <property type="entry name" value="Membrane_Transporter-Flippase"/>
</dbReference>
<feature type="transmembrane region" description="Helical" evidence="7">
    <location>
        <begin position="425"/>
        <end position="444"/>
    </location>
</feature>
<feature type="transmembrane region" description="Helical" evidence="7">
    <location>
        <begin position="68"/>
        <end position="89"/>
    </location>
</feature>
<dbReference type="AlphaFoldDB" id="A0A7K0KF28"/>
<feature type="transmembrane region" description="Helical" evidence="7">
    <location>
        <begin position="289"/>
        <end position="309"/>
    </location>
</feature>
<comment type="caution">
    <text evidence="8">The sequence shown here is derived from an EMBL/GenBank/DDBJ whole genome shotgun (WGS) entry which is preliminary data.</text>
</comment>
<feature type="transmembrane region" description="Helical" evidence="7">
    <location>
        <begin position="101"/>
        <end position="123"/>
    </location>
</feature>
<feature type="transmembrane region" description="Helical" evidence="7">
    <location>
        <begin position="203"/>
        <end position="221"/>
    </location>
</feature>
<dbReference type="PIRSF" id="PIRSF006603">
    <property type="entry name" value="DinF"/>
    <property type="match status" value="1"/>
</dbReference>
<dbReference type="EMBL" id="VUNG01000016">
    <property type="protein sequence ID" value="MST84547.1"/>
    <property type="molecule type" value="Genomic_DNA"/>
</dbReference>
<dbReference type="CDD" id="cd13138">
    <property type="entry name" value="MATE_yoeA_like"/>
    <property type="match status" value="1"/>
</dbReference>
<reference evidence="8 9" key="1">
    <citation type="submission" date="2019-08" db="EMBL/GenBank/DDBJ databases">
        <title>In-depth cultivation of the pig gut microbiome towards novel bacterial diversity and tailored functional studies.</title>
        <authorList>
            <person name="Wylensek D."/>
            <person name="Hitch T.C.A."/>
            <person name="Clavel T."/>
        </authorList>
    </citation>
    <scope>NUCLEOTIDE SEQUENCE [LARGE SCALE GENOMIC DNA]</scope>
    <source>
        <strain evidence="8 9">LKV-178-WT-2A</strain>
    </source>
</reference>
<dbReference type="Pfam" id="PF01554">
    <property type="entry name" value="MatE"/>
    <property type="match status" value="2"/>
</dbReference>
<evidence type="ECO:0000256" key="5">
    <source>
        <dbReference type="ARBA" id="ARBA00022989"/>
    </source>
</evidence>
<dbReference type="PANTHER" id="PTHR43549">
    <property type="entry name" value="MULTIDRUG RESISTANCE PROTEIN YPNP-RELATED"/>
    <property type="match status" value="1"/>
</dbReference>
<keyword evidence="6 7" id="KW-0472">Membrane</keyword>
<dbReference type="Proteomes" id="UP000438914">
    <property type="component" value="Unassembled WGS sequence"/>
</dbReference>
<evidence type="ECO:0000256" key="6">
    <source>
        <dbReference type="ARBA" id="ARBA00023136"/>
    </source>
</evidence>
<evidence type="ECO:0000256" key="3">
    <source>
        <dbReference type="ARBA" id="ARBA00022475"/>
    </source>
</evidence>
<sequence>MGNEKSKDSKMMDMLHGPLLGKMLQVAMPFAVSSILQQLFISIDVAVVGRFASSEALAAVGANTFLINLLINLFVGISVGANAVIAMAIGARDRHRVRNAVGTTCVIAIVCSLLLLIIGLTFAPTILRWMATPQEILSDATTYLRVYFLGVPFFIVFNFGAAILRSKGDTRRPLYMLLAAGVVNTLCCLLFVIVLHWSVAGVAAATGLANVFSASCMICVLRHESGPFRLQATRLHVDRQSLRRILVIGIPTGVQSMLFSFSNVFVQTGINSYGAAAIAGSSVEQNFEYYCYFLMSAFTGTAVTFVGQNYGAGLIDRCKRVFWLSMACGALFCLAGNLLFYSGRGFFLWLFTADPDVTAFARERLSDVLIFQWIAASYEISAACLRGLGHSLEPTLIAIFGTCVFRLGWIFFYCPSHPGFNHLMAVYPISWILTGVLMLTAYAITLRQVAAQHRA</sequence>
<keyword evidence="2" id="KW-0813">Transport</keyword>
<evidence type="ECO:0000313" key="8">
    <source>
        <dbReference type="EMBL" id="MST84547.1"/>
    </source>
</evidence>
<protein>
    <submittedName>
        <fullName evidence="8">MATE family efflux transporter</fullName>
    </submittedName>
</protein>
<evidence type="ECO:0000256" key="1">
    <source>
        <dbReference type="ARBA" id="ARBA00004651"/>
    </source>
</evidence>
<accession>A0A7K0KF28</accession>
<evidence type="ECO:0000256" key="7">
    <source>
        <dbReference type="SAM" id="Phobius"/>
    </source>
</evidence>
<dbReference type="GO" id="GO:0005886">
    <property type="term" value="C:plasma membrane"/>
    <property type="evidence" value="ECO:0007669"/>
    <property type="project" value="UniProtKB-SubCell"/>
</dbReference>
<feature type="transmembrane region" description="Helical" evidence="7">
    <location>
        <begin position="242"/>
        <end position="261"/>
    </location>
</feature>